<sequence>MEGDTGKESPVVQQAHGTPGVSTPTTSFFDQSHYKTPCIPTEVFVSPLSASNSSDAGRQTERPSRSRSAVAHGAARNGEATVHAKRLSWNDGLPNSPCEVSDFTSSRKLLKAKRQGPIATTFPTPTQGVSSPKGRDGCVIDLVAESSVNGQLYDSSSSTPLIDEPRMRAMRSRSSLASMGDTSAEHERSASLGRLSKSPVKRRQSSEITTEEKSPKLRRQNGYEDVQDTSSASHSDCNGQSVSGKSLGENSVEECKTHIKGLATPSAASGILVASTPVAGVISRNNRMKNGSARKSNKLLRQAQENRSVYSTPVLQNSWSTSSAATPELSFLSTRSSSRMTRRSFKGNESLDGLQTSNILDDTLGCEFMFKTPGSSFNLSATKELNSKGNGMVQDVSDSSAPNEPAQKSLVSTSQATDTSLLHTSGRRRSTAFTTMSEHNEVPELEIVGTSLSKRASLHSINTAVEKTFNMTGARSSRTPASKKVDAEVLEGGVFGTPNALNASRAKRTPASKKSDEEIAKQGAVATMQALNVSSTKLTPASKKAKEEEVPQKEIVCTSLSEHVSSGNVNVALENSLGYGNAPASMNVTAGVPESFSTPSNLSASRAKRTPALKKVNKETTKQEMSGTPKSVNILGTKGTPAVNHINEKEEQDATSMSLFEDASSNDIDIALGGPVGSARRARSGRVSVSRTPASRKPNEKLPDEVIINTPRMKNKLTEVSDRMDGEDLQQGICEITNGCMTMETRDAVLEESFRSRSTRSSSTSASYVLHFDTPELVAVGTPNSSNASKAKRTPALKKANNKETSPNEVGTPGPLNISGPNEIVTSNKVEDFEQHAVSAQTSDSVDVSAGESVRTRRSSRISASKEANEEVLEQKALGMSDKPNISSVKCTPVSTKTNGSSGQEGVNTPHSKRVSVYKRTPASNKANRKASEQETMETSPFKHLTSDNTNVDLKEPAKSRDARSSCTLSSKEANTEIPEQDEANCTPPFVKGTEETKEEDVVHLPQSIRTSGAKRKPASKKVQQNEVSESKSLDTSQLKHATSNSMHDALKESVRTRSGRLSSAPALKNLSAEVPGQDTVSTPSTSSCSRATHTRVSMNEESTKQGVADTTKYFRASGAKRTPGF</sequence>
<evidence type="ECO:0000313" key="2">
    <source>
        <dbReference type="Proteomes" id="UP000821865"/>
    </source>
</evidence>
<keyword evidence="2" id="KW-1185">Reference proteome</keyword>
<organism evidence="1 2">
    <name type="scientific">Dermacentor silvarum</name>
    <name type="common">Tick</name>
    <dbReference type="NCBI Taxonomy" id="543639"/>
    <lineage>
        <taxon>Eukaryota</taxon>
        <taxon>Metazoa</taxon>
        <taxon>Ecdysozoa</taxon>
        <taxon>Arthropoda</taxon>
        <taxon>Chelicerata</taxon>
        <taxon>Arachnida</taxon>
        <taxon>Acari</taxon>
        <taxon>Parasitiformes</taxon>
        <taxon>Ixodida</taxon>
        <taxon>Ixodoidea</taxon>
        <taxon>Ixodidae</taxon>
        <taxon>Rhipicephalinae</taxon>
        <taxon>Dermacentor</taxon>
    </lineage>
</organism>
<name>A0ACB8DS02_DERSI</name>
<proteinExistence type="predicted"/>
<reference evidence="1" key="1">
    <citation type="submission" date="2020-05" db="EMBL/GenBank/DDBJ databases">
        <title>Large-scale comparative analyses of tick genomes elucidate their genetic diversity and vector capacities.</title>
        <authorList>
            <person name="Jia N."/>
            <person name="Wang J."/>
            <person name="Shi W."/>
            <person name="Du L."/>
            <person name="Sun Y."/>
            <person name="Zhan W."/>
            <person name="Jiang J."/>
            <person name="Wang Q."/>
            <person name="Zhang B."/>
            <person name="Ji P."/>
            <person name="Sakyi L.B."/>
            <person name="Cui X."/>
            <person name="Yuan T."/>
            <person name="Jiang B."/>
            <person name="Yang W."/>
            <person name="Lam T.T.-Y."/>
            <person name="Chang Q."/>
            <person name="Ding S."/>
            <person name="Wang X."/>
            <person name="Zhu J."/>
            <person name="Ruan X."/>
            <person name="Zhao L."/>
            <person name="Wei J."/>
            <person name="Que T."/>
            <person name="Du C."/>
            <person name="Cheng J."/>
            <person name="Dai P."/>
            <person name="Han X."/>
            <person name="Huang E."/>
            <person name="Gao Y."/>
            <person name="Liu J."/>
            <person name="Shao H."/>
            <person name="Ye R."/>
            <person name="Li L."/>
            <person name="Wei W."/>
            <person name="Wang X."/>
            <person name="Wang C."/>
            <person name="Yang T."/>
            <person name="Huo Q."/>
            <person name="Li W."/>
            <person name="Guo W."/>
            <person name="Chen H."/>
            <person name="Zhou L."/>
            <person name="Ni X."/>
            <person name="Tian J."/>
            <person name="Zhou Y."/>
            <person name="Sheng Y."/>
            <person name="Liu T."/>
            <person name="Pan Y."/>
            <person name="Xia L."/>
            <person name="Li J."/>
            <person name="Zhao F."/>
            <person name="Cao W."/>
        </authorList>
    </citation>
    <scope>NUCLEOTIDE SEQUENCE</scope>
    <source>
        <strain evidence="1">Dsil-2018</strain>
    </source>
</reference>
<comment type="caution">
    <text evidence="1">The sequence shown here is derived from an EMBL/GenBank/DDBJ whole genome shotgun (WGS) entry which is preliminary data.</text>
</comment>
<evidence type="ECO:0000313" key="1">
    <source>
        <dbReference type="EMBL" id="KAH7977267.1"/>
    </source>
</evidence>
<dbReference type="Proteomes" id="UP000821865">
    <property type="component" value="Chromosome 1"/>
</dbReference>
<dbReference type="EMBL" id="CM023470">
    <property type="protein sequence ID" value="KAH7977267.1"/>
    <property type="molecule type" value="Genomic_DNA"/>
</dbReference>
<protein>
    <submittedName>
        <fullName evidence="1">Uncharacterized protein</fullName>
    </submittedName>
</protein>
<accession>A0ACB8DS02</accession>
<gene>
    <name evidence="1" type="ORF">HPB49_000235</name>
</gene>